<sequence>QQPYSNHNGGQLAFGPDGFLYIAVGDGGYAGDPHENGQNIETIFGTILRIDIDGKPPYEIPVDNPFLNEKRAKGEIWCYGLRNAWRFSFDAETGDLYIGDVGQSSWEEIDYLPAKSPGANFGWNIMEGAHCYPPGEDCEKDGLVLPIFEYPNNANYMKTLIGWDQNDAQGCSVTGGYVYRGKQIPELYGHYIFGDYCTGKVWSFTVKNGASQNYEEWNLIGLMEDLYLSSFGEDGMGELYIVNHNGSIYKLVGIE</sequence>
<protein>
    <recommendedName>
        <fullName evidence="1">Glucose/Sorbosone dehydrogenase domain-containing protein</fullName>
    </recommendedName>
</protein>
<gene>
    <name evidence="2" type="ORF">METZ01_LOCUS395061</name>
</gene>
<evidence type="ECO:0000313" key="2">
    <source>
        <dbReference type="EMBL" id="SVD42207.1"/>
    </source>
</evidence>
<dbReference type="InterPro" id="IPR011041">
    <property type="entry name" value="Quinoprot_gluc/sorb_DH_b-prop"/>
</dbReference>
<dbReference type="EMBL" id="UINC01149620">
    <property type="protein sequence ID" value="SVD42207.1"/>
    <property type="molecule type" value="Genomic_DNA"/>
</dbReference>
<dbReference type="PANTHER" id="PTHR19328:SF75">
    <property type="entry name" value="ALDOSE SUGAR DEHYDROGENASE YLII"/>
    <property type="match status" value="1"/>
</dbReference>
<accession>A0A382V6Z6</accession>
<proteinExistence type="predicted"/>
<dbReference type="InterPro" id="IPR011042">
    <property type="entry name" value="6-blade_b-propeller_TolB-like"/>
</dbReference>
<feature type="domain" description="Glucose/Sorbosone dehydrogenase" evidence="1">
    <location>
        <begin position="5"/>
        <end position="220"/>
    </location>
</feature>
<dbReference type="AlphaFoldDB" id="A0A382V6Z6"/>
<name>A0A382V6Z6_9ZZZZ</name>
<organism evidence="2">
    <name type="scientific">marine metagenome</name>
    <dbReference type="NCBI Taxonomy" id="408172"/>
    <lineage>
        <taxon>unclassified sequences</taxon>
        <taxon>metagenomes</taxon>
        <taxon>ecological metagenomes</taxon>
    </lineage>
</organism>
<evidence type="ECO:0000259" key="1">
    <source>
        <dbReference type="Pfam" id="PF07995"/>
    </source>
</evidence>
<dbReference type="SUPFAM" id="SSF50952">
    <property type="entry name" value="Soluble quinoprotein glucose dehydrogenase"/>
    <property type="match status" value="1"/>
</dbReference>
<reference evidence="2" key="1">
    <citation type="submission" date="2018-05" db="EMBL/GenBank/DDBJ databases">
        <authorList>
            <person name="Lanie J.A."/>
            <person name="Ng W.-L."/>
            <person name="Kazmierczak K.M."/>
            <person name="Andrzejewski T.M."/>
            <person name="Davidsen T.M."/>
            <person name="Wayne K.J."/>
            <person name="Tettelin H."/>
            <person name="Glass J.I."/>
            <person name="Rusch D."/>
            <person name="Podicherti R."/>
            <person name="Tsui H.-C.T."/>
            <person name="Winkler M.E."/>
        </authorList>
    </citation>
    <scope>NUCLEOTIDE SEQUENCE</scope>
</reference>
<dbReference type="InterPro" id="IPR012938">
    <property type="entry name" value="Glc/Sorbosone_DH"/>
</dbReference>
<dbReference type="Gene3D" id="2.120.10.30">
    <property type="entry name" value="TolB, C-terminal domain"/>
    <property type="match status" value="1"/>
</dbReference>
<dbReference type="PANTHER" id="PTHR19328">
    <property type="entry name" value="HEDGEHOG-INTERACTING PROTEIN"/>
    <property type="match status" value="1"/>
</dbReference>
<feature type="non-terminal residue" evidence="2">
    <location>
        <position position="1"/>
    </location>
</feature>
<dbReference type="Pfam" id="PF07995">
    <property type="entry name" value="GSDH"/>
    <property type="match status" value="1"/>
</dbReference>